<organism evidence="1 2">
    <name type="scientific">Lipomyces starkeyi NRRL Y-11557</name>
    <dbReference type="NCBI Taxonomy" id="675824"/>
    <lineage>
        <taxon>Eukaryota</taxon>
        <taxon>Fungi</taxon>
        <taxon>Dikarya</taxon>
        <taxon>Ascomycota</taxon>
        <taxon>Saccharomycotina</taxon>
        <taxon>Lipomycetes</taxon>
        <taxon>Lipomycetales</taxon>
        <taxon>Lipomycetaceae</taxon>
        <taxon>Lipomyces</taxon>
    </lineage>
</organism>
<protein>
    <submittedName>
        <fullName evidence="1">Uncharacterized protein</fullName>
    </submittedName>
</protein>
<reference evidence="1 2" key="1">
    <citation type="journal article" date="2016" name="Proc. Natl. Acad. Sci. U.S.A.">
        <title>Comparative genomics of biotechnologically important yeasts.</title>
        <authorList>
            <person name="Riley R."/>
            <person name="Haridas S."/>
            <person name="Wolfe K.H."/>
            <person name="Lopes M.R."/>
            <person name="Hittinger C.T."/>
            <person name="Goeker M."/>
            <person name="Salamov A.A."/>
            <person name="Wisecaver J.H."/>
            <person name="Long T.M."/>
            <person name="Calvey C.H."/>
            <person name="Aerts A.L."/>
            <person name="Barry K.W."/>
            <person name="Choi C."/>
            <person name="Clum A."/>
            <person name="Coughlan A.Y."/>
            <person name="Deshpande S."/>
            <person name="Douglass A.P."/>
            <person name="Hanson S.J."/>
            <person name="Klenk H.-P."/>
            <person name="LaButti K.M."/>
            <person name="Lapidus A."/>
            <person name="Lindquist E.A."/>
            <person name="Lipzen A.M."/>
            <person name="Meier-Kolthoff J.P."/>
            <person name="Ohm R.A."/>
            <person name="Otillar R.P."/>
            <person name="Pangilinan J.L."/>
            <person name="Peng Y."/>
            <person name="Rokas A."/>
            <person name="Rosa C.A."/>
            <person name="Scheuner C."/>
            <person name="Sibirny A.A."/>
            <person name="Slot J.C."/>
            <person name="Stielow J.B."/>
            <person name="Sun H."/>
            <person name="Kurtzman C.P."/>
            <person name="Blackwell M."/>
            <person name="Grigoriev I.V."/>
            <person name="Jeffries T.W."/>
        </authorList>
    </citation>
    <scope>NUCLEOTIDE SEQUENCE [LARGE SCALE GENOMIC DNA]</scope>
    <source>
        <strain evidence="1 2">NRRL Y-11557</strain>
    </source>
</reference>
<sequence length="90" mass="10050">MELKKLLVTHDECYFHGNDDNAVSWIEHGESVVKKKCSVQKCYVASQLSQATLDHKGFLKNGALSWDEEISLLLKMQILGQSCHSDGTPS</sequence>
<accession>A0A1E3Q5Z4</accession>
<name>A0A1E3Q5Z4_LIPST</name>
<dbReference type="AlphaFoldDB" id="A0A1E3Q5Z4"/>
<dbReference type="Proteomes" id="UP000094385">
    <property type="component" value="Unassembled WGS sequence"/>
</dbReference>
<keyword evidence="2" id="KW-1185">Reference proteome</keyword>
<dbReference type="EMBL" id="KV454294">
    <property type="protein sequence ID" value="ODQ73129.1"/>
    <property type="molecule type" value="Genomic_DNA"/>
</dbReference>
<proteinExistence type="predicted"/>
<evidence type="ECO:0000313" key="1">
    <source>
        <dbReference type="EMBL" id="ODQ73129.1"/>
    </source>
</evidence>
<evidence type="ECO:0000313" key="2">
    <source>
        <dbReference type="Proteomes" id="UP000094385"/>
    </source>
</evidence>
<gene>
    <name evidence="1" type="ORF">LIPSTDRAFT_285549</name>
</gene>